<name>A0A5D9C6R3_9SPHN</name>
<comment type="caution">
    <text evidence="1">The sequence shown here is derived from an EMBL/GenBank/DDBJ whole genome shotgun (WGS) entry which is preliminary data.</text>
</comment>
<accession>A0A5D9C6R3</accession>
<reference evidence="1 2" key="1">
    <citation type="submission" date="2019-08" db="EMBL/GenBank/DDBJ databases">
        <authorList>
            <person name="Wang G."/>
            <person name="Xu Z."/>
        </authorList>
    </citation>
    <scope>NUCLEOTIDE SEQUENCE [LARGE SCALE GENOMIC DNA]</scope>
    <source>
        <strain evidence="1 2">ZX</strain>
    </source>
</reference>
<proteinExistence type="predicted"/>
<organism evidence="1 2">
    <name type="scientific">Sphingomonas montanisoli</name>
    <dbReference type="NCBI Taxonomy" id="2606412"/>
    <lineage>
        <taxon>Bacteria</taxon>
        <taxon>Pseudomonadati</taxon>
        <taxon>Pseudomonadota</taxon>
        <taxon>Alphaproteobacteria</taxon>
        <taxon>Sphingomonadales</taxon>
        <taxon>Sphingomonadaceae</taxon>
        <taxon>Sphingomonas</taxon>
    </lineage>
</organism>
<keyword evidence="2" id="KW-1185">Reference proteome</keyword>
<evidence type="ECO:0000313" key="2">
    <source>
        <dbReference type="Proteomes" id="UP000322077"/>
    </source>
</evidence>
<dbReference type="EMBL" id="VTOU01000002">
    <property type="protein sequence ID" value="TZG27538.1"/>
    <property type="molecule type" value="Genomic_DNA"/>
</dbReference>
<evidence type="ECO:0000313" key="1">
    <source>
        <dbReference type="EMBL" id="TZG27538.1"/>
    </source>
</evidence>
<dbReference type="AlphaFoldDB" id="A0A5D9C6R3"/>
<dbReference type="RefSeq" id="WP_149521751.1">
    <property type="nucleotide sequence ID" value="NZ_VTOU01000002.1"/>
</dbReference>
<dbReference type="Proteomes" id="UP000322077">
    <property type="component" value="Unassembled WGS sequence"/>
</dbReference>
<sequence>MGQPDGHDEQAAEIIKLYGSDAIPHIVHLIEKAVKEGDDVTVERLDHLLAAVERGTPHLP</sequence>
<protein>
    <submittedName>
        <fullName evidence="1">Uncharacterized protein</fullName>
    </submittedName>
</protein>
<gene>
    <name evidence="1" type="ORF">FYJ91_08100</name>
</gene>